<dbReference type="PANTHER" id="PTHR12961">
    <property type="entry name" value="CONSERVED OLIGOMERIC GOLGI COMPLEX COMPONENT 2"/>
    <property type="match status" value="1"/>
</dbReference>
<evidence type="ECO:0000259" key="10">
    <source>
        <dbReference type="Pfam" id="PF12022"/>
    </source>
</evidence>
<reference evidence="11 12" key="1">
    <citation type="journal article" date="2021" name="J. Hered.">
        <title>A chromosome-level genome assembly of the parasitoid wasp, Cotesia glomerata (Hymenoptera: Braconidae).</title>
        <authorList>
            <person name="Pinto B.J."/>
            <person name="Weis J.J."/>
            <person name="Gamble T."/>
            <person name="Ode P.J."/>
            <person name="Paul R."/>
            <person name="Zaspel J.M."/>
        </authorList>
    </citation>
    <scope>NUCLEOTIDE SEQUENCE [LARGE SCALE GENOMIC DNA]</scope>
    <source>
        <strain evidence="11">CgM1</strain>
    </source>
</reference>
<dbReference type="Proteomes" id="UP000826195">
    <property type="component" value="Unassembled WGS sequence"/>
</dbReference>
<name>A0AAV7HAH6_COTGL</name>
<evidence type="ECO:0000313" key="12">
    <source>
        <dbReference type="Proteomes" id="UP000826195"/>
    </source>
</evidence>
<gene>
    <name evidence="11" type="ORF">KQX54_000907</name>
</gene>
<dbReference type="InterPro" id="IPR009316">
    <property type="entry name" value="COG2"/>
</dbReference>
<evidence type="ECO:0000256" key="3">
    <source>
        <dbReference type="ARBA" id="ARBA00020977"/>
    </source>
</evidence>
<dbReference type="GO" id="GO:0007030">
    <property type="term" value="P:Golgi organization"/>
    <property type="evidence" value="ECO:0007669"/>
    <property type="project" value="InterPro"/>
</dbReference>
<comment type="subcellular location">
    <subcellularLocation>
        <location evidence="1">Golgi apparatus membrane</location>
        <topology evidence="1">Peripheral membrane protein</topology>
    </subcellularLocation>
</comment>
<keyword evidence="5" id="KW-0653">Protein transport</keyword>
<organism evidence="11 12">
    <name type="scientific">Cotesia glomerata</name>
    <name type="common">Lepidopteran parasitic wasp</name>
    <name type="synonym">Apanteles glomeratus</name>
    <dbReference type="NCBI Taxonomy" id="32391"/>
    <lineage>
        <taxon>Eukaryota</taxon>
        <taxon>Metazoa</taxon>
        <taxon>Ecdysozoa</taxon>
        <taxon>Arthropoda</taxon>
        <taxon>Hexapoda</taxon>
        <taxon>Insecta</taxon>
        <taxon>Pterygota</taxon>
        <taxon>Neoptera</taxon>
        <taxon>Endopterygota</taxon>
        <taxon>Hymenoptera</taxon>
        <taxon>Apocrita</taxon>
        <taxon>Ichneumonoidea</taxon>
        <taxon>Braconidae</taxon>
        <taxon>Microgastrinae</taxon>
        <taxon>Cotesia</taxon>
    </lineage>
</organism>
<dbReference type="InterPro" id="IPR024603">
    <property type="entry name" value="COG_complex_COG2_C"/>
</dbReference>
<evidence type="ECO:0000313" key="11">
    <source>
        <dbReference type="EMBL" id="KAH0533682.1"/>
    </source>
</evidence>
<dbReference type="GO" id="GO:0017119">
    <property type="term" value="C:Golgi transport complex"/>
    <property type="evidence" value="ECO:0007669"/>
    <property type="project" value="TreeGrafter"/>
</dbReference>
<dbReference type="Pfam" id="PF06148">
    <property type="entry name" value="COG2_N"/>
    <property type="match status" value="1"/>
</dbReference>
<dbReference type="GO" id="GO:0015031">
    <property type="term" value="P:protein transport"/>
    <property type="evidence" value="ECO:0007669"/>
    <property type="project" value="UniProtKB-KW"/>
</dbReference>
<protein>
    <recommendedName>
        <fullName evidence="3">Conserved oligomeric Golgi complex subunit 2</fullName>
    </recommendedName>
    <alternativeName>
        <fullName evidence="8">Component of oligomeric Golgi complex 2</fullName>
    </alternativeName>
</protein>
<evidence type="ECO:0000259" key="9">
    <source>
        <dbReference type="Pfam" id="PF06148"/>
    </source>
</evidence>
<feature type="domain" description="COG complex component COG2 C-terminal" evidence="10">
    <location>
        <begin position="362"/>
        <end position="670"/>
    </location>
</feature>
<feature type="domain" description="Conserved oligomeric Golgi complex subunit 2 N-terminal" evidence="9">
    <location>
        <begin position="15"/>
        <end position="88"/>
    </location>
</feature>
<keyword evidence="4" id="KW-0813">Transport</keyword>
<dbReference type="PANTHER" id="PTHR12961:SF0">
    <property type="entry name" value="CONSERVED OLIGOMERIC GOLGI COMPLEX SUBUNIT 2"/>
    <property type="match status" value="1"/>
</dbReference>
<evidence type="ECO:0000256" key="1">
    <source>
        <dbReference type="ARBA" id="ARBA00004395"/>
    </source>
</evidence>
<evidence type="ECO:0000256" key="8">
    <source>
        <dbReference type="ARBA" id="ARBA00031344"/>
    </source>
</evidence>
<accession>A0AAV7HAH6</accession>
<dbReference type="GO" id="GO:0000139">
    <property type="term" value="C:Golgi membrane"/>
    <property type="evidence" value="ECO:0007669"/>
    <property type="project" value="UniProtKB-SubCell"/>
</dbReference>
<sequence length="709" mass="82361">MSENNFTLPPAPSDLCFTAEDFMALDFDVDNFLHEHRKNASLETMRDDLGVYLKILRSAMIELINKDYADFVNLSKDLIGLDKVINHLQAPLGQLREEVMQICQTLDTATEDMENGLKEHQRIRDLKQSMHSLGRVYKSASKLKLILESHVIKLDILERAATEFNQLRFHMTRCKDYMSEDLKKNCENLEIQLLDNLDSQLLLCIKSNDNFTDNLICCLRIYVTLDKIDKAEHLVRKKIVGVLIEDIIVEKNINNELLGLQELYQKLLKLLDVELKKLLEVTFHSNITTARNFNFLVNSFWSEVEEKIELRLKQIFAPGNPDLFYKRYIESLEFINKLKEKCKNNDNLAQLKCHPLFIQFIKKWNLPVYFQIRFQEIAGSVEQVLCHNVSQGSIKINVTNLDPTDIDTFTLYGSETTWDCLMKTWSEGIFISQLLHQFWKLNLQILSRYRTWISDALKQSWIKEPRPVAMNSNIINPEPPNRLEFLVCLYTDLEKISKKLPMVLDVVVRKLNISKTTIITLLKESLDNMKINLLSDLPKITEEIVQELLANSSPELKKVSDIPRSYRRTNREPTEPCAYIKNALGVLVEFHSTYQNIVPGAVINWLQLTLSLLSEQYYSSVKNVLESVQKTEESLRRLKIHRDKSSKMPTTETQGVTDDDKIRIQLEKDVLYFADTVNTFNIDRYIIKDLEKLTEVVDAAVKSRNESKL</sequence>
<keyword evidence="6" id="KW-0333">Golgi apparatus</keyword>
<evidence type="ECO:0000256" key="7">
    <source>
        <dbReference type="ARBA" id="ARBA00023136"/>
    </source>
</evidence>
<dbReference type="AlphaFoldDB" id="A0AAV7HAH6"/>
<evidence type="ECO:0000256" key="2">
    <source>
        <dbReference type="ARBA" id="ARBA00007603"/>
    </source>
</evidence>
<evidence type="ECO:0000256" key="6">
    <source>
        <dbReference type="ARBA" id="ARBA00023034"/>
    </source>
</evidence>
<evidence type="ECO:0000256" key="4">
    <source>
        <dbReference type="ARBA" id="ARBA00022448"/>
    </source>
</evidence>
<dbReference type="Pfam" id="PF12022">
    <property type="entry name" value="COG2_C"/>
    <property type="match status" value="1"/>
</dbReference>
<keyword evidence="12" id="KW-1185">Reference proteome</keyword>
<dbReference type="EMBL" id="JAHXZJ010002993">
    <property type="protein sequence ID" value="KAH0533682.1"/>
    <property type="molecule type" value="Genomic_DNA"/>
</dbReference>
<comment type="caution">
    <text evidence="11">The sequence shown here is derived from an EMBL/GenBank/DDBJ whole genome shotgun (WGS) entry which is preliminary data.</text>
</comment>
<keyword evidence="7" id="KW-0472">Membrane</keyword>
<evidence type="ECO:0000256" key="5">
    <source>
        <dbReference type="ARBA" id="ARBA00022927"/>
    </source>
</evidence>
<proteinExistence type="inferred from homology"/>
<comment type="similarity">
    <text evidence="2">Belongs to the COG2 family.</text>
</comment>
<dbReference type="GO" id="GO:0006891">
    <property type="term" value="P:intra-Golgi vesicle-mediated transport"/>
    <property type="evidence" value="ECO:0007669"/>
    <property type="project" value="TreeGrafter"/>
</dbReference>
<dbReference type="InterPro" id="IPR024602">
    <property type="entry name" value="COG_su2_N"/>
</dbReference>